<feature type="region of interest" description="Disordered" evidence="1">
    <location>
        <begin position="1"/>
        <end position="28"/>
    </location>
</feature>
<keyword evidence="3" id="KW-1185">Reference proteome</keyword>
<dbReference type="RefSeq" id="XP_038814078.1">
    <property type="nucleotide sequence ID" value="XM_038949093.1"/>
</dbReference>
<accession>A0ABQ7IXX7</accession>
<name>A0ABQ7IXX7_9HELO</name>
<gene>
    <name evidence="2" type="ORF">EAE98_001474</name>
</gene>
<feature type="region of interest" description="Disordered" evidence="1">
    <location>
        <begin position="84"/>
        <end position="116"/>
    </location>
</feature>
<reference evidence="2 3" key="1">
    <citation type="journal article" date="2020" name="Genome Biol. Evol.">
        <title>Comparative genomics of Sclerotiniaceae.</title>
        <authorList>
            <person name="Valero Jimenez C.A."/>
            <person name="Steentjes M."/>
            <person name="Scholten O.E."/>
            <person name="Van Kan J.A.L."/>
        </authorList>
    </citation>
    <scope>NUCLEOTIDE SEQUENCE [LARGE SCALE GENOMIC DNA]</scope>
    <source>
        <strain evidence="2 3">B1</strain>
    </source>
</reference>
<dbReference type="EMBL" id="RCSX01000003">
    <property type="protein sequence ID" value="KAF7937160.1"/>
    <property type="molecule type" value="Genomic_DNA"/>
</dbReference>
<proteinExistence type="predicted"/>
<evidence type="ECO:0000256" key="1">
    <source>
        <dbReference type="SAM" id="MobiDB-lite"/>
    </source>
</evidence>
<feature type="region of interest" description="Disordered" evidence="1">
    <location>
        <begin position="412"/>
        <end position="477"/>
    </location>
</feature>
<feature type="compositionally biased region" description="Polar residues" evidence="1">
    <location>
        <begin position="461"/>
        <end position="471"/>
    </location>
</feature>
<protein>
    <submittedName>
        <fullName evidence="2">Uncharacterized protein</fullName>
    </submittedName>
</protein>
<sequence>MPRTTRASVAAGESNSAGPPSENHIDLPQINMELTPPRNHRFRPSRAKLEVAEATETAEAPEIGIPTVSWVKKSNDLEIPDVAGGDLYGADSDDLPEDPISTASKTAPSRRVSRWKGKGKSMVVDEDFHNINGSSDLEDLTRDEDMLDIDQAADSNSDSEPPKWTDDDQILLDATYPQELALWWRCKEIFDCAPHDLFPKGVKASNGHWEGYHCKDQDRYIKNDTCLTGSFCATLSELICYPYFRKNKGYVKYALSNAIKARCGDKAPVGMADGYDSSVDWDKKFKEIIKDLQASEIFFDNRQTEIVEHVLSTHMIGDLPPHSGFLDMPRLKKIANNSRAVKETCDSNNLMNIDLQNIIKAWDSYNQEGGLNLPSIKASRDVYDKQHGHAKHGTRAKILGWKKAWILEKRQKEKEEASRSKPRALVSSPLLGGSPDVDDPFADLVENDQSSMQTRVPFIQDPSNSKGNPLSNADPRDYEDDCAMMGGDDRISDDGFAVQSCGSPASPIADCQENFVVDDSHKAGVQDVHGSTQKIVSPDVLDQTQDISVQDDVERTSKLIVQGYDMFSDDDVEGADDVEFSQHEGDAEIQLGLSTIQRSC</sequence>
<comment type="caution">
    <text evidence="2">The sequence shown here is derived from an EMBL/GenBank/DDBJ whole genome shotgun (WGS) entry which is preliminary data.</text>
</comment>
<organism evidence="2 3">
    <name type="scientific">Botrytis deweyae</name>
    <dbReference type="NCBI Taxonomy" id="2478750"/>
    <lineage>
        <taxon>Eukaryota</taxon>
        <taxon>Fungi</taxon>
        <taxon>Dikarya</taxon>
        <taxon>Ascomycota</taxon>
        <taxon>Pezizomycotina</taxon>
        <taxon>Leotiomycetes</taxon>
        <taxon>Helotiales</taxon>
        <taxon>Sclerotiniaceae</taxon>
        <taxon>Botrytis</taxon>
    </lineage>
</organism>
<dbReference type="Proteomes" id="UP000783213">
    <property type="component" value="Unassembled WGS sequence"/>
</dbReference>
<dbReference type="GeneID" id="62228248"/>
<evidence type="ECO:0000313" key="3">
    <source>
        <dbReference type="Proteomes" id="UP000783213"/>
    </source>
</evidence>
<evidence type="ECO:0000313" key="2">
    <source>
        <dbReference type="EMBL" id="KAF7937160.1"/>
    </source>
</evidence>